<dbReference type="KEGG" id="tng:GSTEN00003660G001"/>
<dbReference type="OrthoDB" id="17569at2759"/>
<evidence type="ECO:0000313" key="1">
    <source>
        <dbReference type="EMBL" id="CAF89680.1"/>
    </source>
</evidence>
<comment type="caution">
    <text evidence="1">The sequence shown here is derived from an EMBL/GenBank/DDBJ whole genome shotgun (WGS) entry which is preliminary data.</text>
</comment>
<reference evidence="1" key="2">
    <citation type="submission" date="2004-02" db="EMBL/GenBank/DDBJ databases">
        <authorList>
            <consortium name="Genoscope"/>
            <consortium name="Whitehead Institute Centre for Genome Research"/>
        </authorList>
    </citation>
    <scope>NUCLEOTIDE SEQUENCE</scope>
</reference>
<gene>
    <name evidence="1" type="ORF">GSTENG00003660001</name>
</gene>
<proteinExistence type="predicted"/>
<sequence length="32" mass="3800">QIRSVLLPVDYEFKYICRGNRVMVGPKVRKCM</sequence>
<dbReference type="AlphaFoldDB" id="Q4TBQ2"/>
<protein>
    <submittedName>
        <fullName evidence="1">(spotted green pufferfish) hypothetical protein</fullName>
    </submittedName>
</protein>
<name>Q4TBQ2_TETNG</name>
<feature type="non-terminal residue" evidence="1">
    <location>
        <position position="32"/>
    </location>
</feature>
<dbReference type="EMBL" id="CAAE01007100">
    <property type="protein sequence ID" value="CAF89680.1"/>
    <property type="molecule type" value="Genomic_DNA"/>
</dbReference>
<accession>Q4TBQ2</accession>
<reference evidence="1" key="1">
    <citation type="journal article" date="2004" name="Nature">
        <title>Genome duplication in the teleost fish Tetraodon nigroviridis reveals the early vertebrate proto-karyotype.</title>
        <authorList>
            <person name="Jaillon O."/>
            <person name="Aury J.-M."/>
            <person name="Brunet F."/>
            <person name="Petit J.-L."/>
            <person name="Stange-Thomann N."/>
            <person name="Mauceli E."/>
            <person name="Bouneau L."/>
            <person name="Fischer C."/>
            <person name="Ozouf-Costaz C."/>
            <person name="Bernot A."/>
            <person name="Nicaud S."/>
            <person name="Jaffe D."/>
            <person name="Fisher S."/>
            <person name="Lutfalla G."/>
            <person name="Dossat C."/>
            <person name="Segurens B."/>
            <person name="Dasilva C."/>
            <person name="Salanoubat M."/>
            <person name="Levy M."/>
            <person name="Boudet N."/>
            <person name="Castellano S."/>
            <person name="Anthouard V."/>
            <person name="Jubin C."/>
            <person name="Castelli V."/>
            <person name="Katinka M."/>
            <person name="Vacherie B."/>
            <person name="Biemont C."/>
            <person name="Skalli Z."/>
            <person name="Cattolico L."/>
            <person name="Poulain J."/>
            <person name="De Berardinis V."/>
            <person name="Cruaud C."/>
            <person name="Duprat S."/>
            <person name="Brottier P."/>
            <person name="Coutanceau J.-P."/>
            <person name="Gouzy J."/>
            <person name="Parra G."/>
            <person name="Lardier G."/>
            <person name="Chapple C."/>
            <person name="McKernan K.J."/>
            <person name="McEwan P."/>
            <person name="Bosak S."/>
            <person name="Kellis M."/>
            <person name="Volff J.-N."/>
            <person name="Guigo R."/>
            <person name="Zody M.C."/>
            <person name="Mesirov J."/>
            <person name="Lindblad-Toh K."/>
            <person name="Birren B."/>
            <person name="Nusbaum C."/>
            <person name="Kahn D."/>
            <person name="Robinson-Rechavi M."/>
            <person name="Laudet V."/>
            <person name="Schachter V."/>
            <person name="Quetier F."/>
            <person name="Saurin W."/>
            <person name="Scarpelli C."/>
            <person name="Wincker P."/>
            <person name="Lander E.S."/>
            <person name="Weissenbach J."/>
            <person name="Roest Crollius H."/>
        </authorList>
    </citation>
    <scope>NUCLEOTIDE SEQUENCE [LARGE SCALE GENOMIC DNA]</scope>
</reference>
<feature type="non-terminal residue" evidence="1">
    <location>
        <position position="1"/>
    </location>
</feature>
<organism evidence="1">
    <name type="scientific">Tetraodon nigroviridis</name>
    <name type="common">Spotted green pufferfish</name>
    <name type="synonym">Chelonodon nigroviridis</name>
    <dbReference type="NCBI Taxonomy" id="99883"/>
    <lineage>
        <taxon>Eukaryota</taxon>
        <taxon>Metazoa</taxon>
        <taxon>Chordata</taxon>
        <taxon>Craniata</taxon>
        <taxon>Vertebrata</taxon>
        <taxon>Euteleostomi</taxon>
        <taxon>Actinopterygii</taxon>
        <taxon>Neopterygii</taxon>
        <taxon>Teleostei</taxon>
        <taxon>Neoteleostei</taxon>
        <taxon>Acanthomorphata</taxon>
        <taxon>Eupercaria</taxon>
        <taxon>Tetraodontiformes</taxon>
        <taxon>Tetradontoidea</taxon>
        <taxon>Tetraodontidae</taxon>
        <taxon>Tetraodon</taxon>
    </lineage>
</organism>